<evidence type="ECO:0000256" key="2">
    <source>
        <dbReference type="SAM" id="Phobius"/>
    </source>
</evidence>
<feature type="transmembrane region" description="Helical" evidence="2">
    <location>
        <begin position="375"/>
        <end position="393"/>
    </location>
</feature>
<feature type="transmembrane region" description="Helical" evidence="2">
    <location>
        <begin position="521"/>
        <end position="543"/>
    </location>
</feature>
<feature type="transmembrane region" description="Helical" evidence="2">
    <location>
        <begin position="455"/>
        <end position="475"/>
    </location>
</feature>
<dbReference type="AlphaFoldDB" id="A0A1H6Z249"/>
<dbReference type="Gene3D" id="3.30.2090.10">
    <property type="entry name" value="Multidrug efflux transporter AcrB TolC docking domain, DN and DC subdomains"/>
    <property type="match status" value="2"/>
</dbReference>
<dbReference type="Proteomes" id="UP000199379">
    <property type="component" value="Unassembled WGS sequence"/>
</dbReference>
<feature type="transmembrane region" description="Helical" evidence="2">
    <location>
        <begin position="920"/>
        <end position="940"/>
    </location>
</feature>
<keyword evidence="2" id="KW-1133">Transmembrane helix</keyword>
<dbReference type="Pfam" id="PF00873">
    <property type="entry name" value="ACR_tran"/>
    <property type="match status" value="1"/>
</dbReference>
<dbReference type="Gene3D" id="3.30.70.1320">
    <property type="entry name" value="Multidrug efflux transporter AcrB pore domain like"/>
    <property type="match status" value="1"/>
</dbReference>
<dbReference type="SUPFAM" id="SSF82714">
    <property type="entry name" value="Multidrug efflux transporter AcrB TolC docking domain, DN and DC subdomains"/>
    <property type="match status" value="2"/>
</dbReference>
<feature type="transmembrane region" description="Helical" evidence="2">
    <location>
        <begin position="993"/>
        <end position="1019"/>
    </location>
</feature>
<evidence type="ECO:0000313" key="3">
    <source>
        <dbReference type="EMBL" id="SEJ47603.1"/>
    </source>
</evidence>
<reference evidence="3 4" key="1">
    <citation type="submission" date="2016-10" db="EMBL/GenBank/DDBJ databases">
        <authorList>
            <person name="de Groot N.N."/>
        </authorList>
    </citation>
    <scope>NUCLEOTIDE SEQUENCE [LARGE SCALE GENOMIC DNA]</scope>
    <source>
        <strain evidence="3 4">DSM 29340</strain>
    </source>
</reference>
<dbReference type="GO" id="GO:0042910">
    <property type="term" value="F:xenobiotic transmembrane transporter activity"/>
    <property type="evidence" value="ECO:0007669"/>
    <property type="project" value="TreeGrafter"/>
</dbReference>
<feature type="transmembrane region" description="Helical" evidence="2">
    <location>
        <begin position="327"/>
        <end position="346"/>
    </location>
</feature>
<dbReference type="Gene3D" id="3.30.70.1440">
    <property type="entry name" value="Multidrug efflux transporter AcrB pore domain"/>
    <property type="match status" value="1"/>
</dbReference>
<dbReference type="EMBL" id="FNYD01000005">
    <property type="protein sequence ID" value="SEJ47603.1"/>
    <property type="molecule type" value="Genomic_DNA"/>
</dbReference>
<feature type="region of interest" description="Disordered" evidence="1">
    <location>
        <begin position="1029"/>
        <end position="1052"/>
    </location>
</feature>
<dbReference type="PRINTS" id="PR00702">
    <property type="entry name" value="ACRIFLAVINRP"/>
</dbReference>
<dbReference type="RefSeq" id="WP_092365595.1">
    <property type="nucleotide sequence ID" value="NZ_BMGV01000005.1"/>
</dbReference>
<dbReference type="OrthoDB" id="174266at2"/>
<dbReference type="Gene3D" id="1.20.1640.10">
    <property type="entry name" value="Multidrug efflux transporter AcrB transmembrane domain"/>
    <property type="match status" value="2"/>
</dbReference>
<evidence type="ECO:0000313" key="4">
    <source>
        <dbReference type="Proteomes" id="UP000199379"/>
    </source>
</evidence>
<dbReference type="Gene3D" id="3.30.70.1430">
    <property type="entry name" value="Multidrug efflux transporter AcrB pore domain"/>
    <property type="match status" value="2"/>
</dbReference>
<dbReference type="InterPro" id="IPR027463">
    <property type="entry name" value="AcrB_DN_DC_subdom"/>
</dbReference>
<dbReference type="SUPFAM" id="SSF82693">
    <property type="entry name" value="Multidrug efflux transporter AcrB pore domain, PN1, PN2, PC1 and PC2 subdomains"/>
    <property type="match status" value="2"/>
</dbReference>
<feature type="transmembrane region" description="Helical" evidence="2">
    <location>
        <begin position="864"/>
        <end position="883"/>
    </location>
</feature>
<dbReference type="GO" id="GO:0005886">
    <property type="term" value="C:plasma membrane"/>
    <property type="evidence" value="ECO:0007669"/>
    <property type="project" value="TreeGrafter"/>
</dbReference>
<dbReference type="PANTHER" id="PTHR32063:SF33">
    <property type="entry name" value="RND SUPERFAMILY EFFLUX PUMP PERMEASE COMPONENT"/>
    <property type="match status" value="1"/>
</dbReference>
<protein>
    <submittedName>
        <fullName evidence="3">Multidrug efflux pump subunit AcrB</fullName>
    </submittedName>
</protein>
<keyword evidence="2" id="KW-0472">Membrane</keyword>
<organism evidence="3 4">
    <name type="scientific">Cribrihabitans marinus</name>
    <dbReference type="NCBI Taxonomy" id="1227549"/>
    <lineage>
        <taxon>Bacteria</taxon>
        <taxon>Pseudomonadati</taxon>
        <taxon>Pseudomonadota</taxon>
        <taxon>Alphaproteobacteria</taxon>
        <taxon>Rhodobacterales</taxon>
        <taxon>Paracoccaceae</taxon>
        <taxon>Cribrihabitans</taxon>
    </lineage>
</organism>
<dbReference type="STRING" id="1227549.SAMN05444007_1056"/>
<dbReference type="SUPFAM" id="SSF82866">
    <property type="entry name" value="Multidrug efflux transporter AcrB transmembrane domain"/>
    <property type="match status" value="2"/>
</dbReference>
<accession>A0A1H6Z249</accession>
<dbReference type="PANTHER" id="PTHR32063">
    <property type="match status" value="1"/>
</dbReference>
<feature type="transmembrane region" description="Helical" evidence="2">
    <location>
        <begin position="961"/>
        <end position="981"/>
    </location>
</feature>
<feature type="transmembrane region" description="Helical" evidence="2">
    <location>
        <begin position="414"/>
        <end position="443"/>
    </location>
</feature>
<keyword evidence="2" id="KW-0812">Transmembrane</keyword>
<keyword evidence="4" id="KW-1185">Reference proteome</keyword>
<name>A0A1H6Z249_9RHOB</name>
<proteinExistence type="predicted"/>
<gene>
    <name evidence="3" type="ORF">SAMN05444007_1056</name>
</gene>
<sequence length="1052" mass="110513">MIRWFAAHPTAANLLLVLFVAAGFAAFPTLKRETFPDFRPTEAEIIVVYRGAAAEDVEDAICRPLWDGVQGVEALEELTCTAQDNRARAVATMQDGGHTLRFVNELRTEVAAIDVFPSRADPAIVRELHRTDLVASVAVSGDVPLREMDLYAQGLADRIAALPDVARVVPSGVGAAQFRVTARRDVLAQYELTAERLAATLGAQSLDLPAGTLETAAADLRLRFVEERRTADELAALSILTLPNGASLKLGEIASITESFEPPEERALVNGARAILLEVHKPLTADALRALDAVTALVEEETAQMPPALRVAVVQDVTSIIRDRLEMLVKNGVIGLVLVVAVMSLFFRPGFAIWAAMGLPVAFLGAFVWMAVTGLSLNMLTLVALLMAIGIVMDDSIVLSESIAVRVARDGASLAVVTAGVMAVAPGVLSSFLTTVAVFAPLSFLSGELGAVLEVLPLVLLAALAASLVEAFLILPHHLKVSLNRAPRAPSRFRRGFDAGFARLRDGGVGRVADLAIARRYLVTGLALGALILTVGALAGGLVKREAMPEIDGDVLEARLLLPQGTPLARTVAAVAQVEAALGRVNDRLAPDQPDGQDLVLRTITRFNRNASAGESGAHVATVSADLLGAETRTTDLDTLIAAWRDEIGALPGVPSLLLTEPGIGPQGIAVELRLTHPDLDILQEAGRTTLAELESYAGVRNAMLDLRPGKPELRLRLATGADALGLTASDVAGQVRAAFLGTQLADVRTGEIAHEIEVLLPLPDRDTRADLANFTLALSDGSTVPLPTVVDIVEARGWGTITRIDGARTLTVQAEVDGRAGNADAITAEMTDAFLPALAARVPGLGFEIGGQAASSAETVGSILRGFVIGLVGIYVVLSFQFRSYVEPVIVMLTIPLAFLGVIWGHLAMGYNISMPSLVGAASLAGIVVNNAILLVGVIKERAGAGAPVTRAAGLAVRARFRPIMVSVSTTIMGMAPLLAERSTQAQTLKPLVISVVFGLLASTLLILLVIPSLYAILDDLGLSRVSRGNETSDPSGGAAPFVPSADKRAP</sequence>
<feature type="transmembrane region" description="Helical" evidence="2">
    <location>
        <begin position="890"/>
        <end position="908"/>
    </location>
</feature>
<evidence type="ECO:0000256" key="1">
    <source>
        <dbReference type="SAM" id="MobiDB-lite"/>
    </source>
</evidence>
<dbReference type="InterPro" id="IPR001036">
    <property type="entry name" value="Acrflvin-R"/>
</dbReference>